<dbReference type="PANTHER" id="PTHR11803:SF58">
    <property type="entry name" value="PROTEIN HMF1-RELATED"/>
    <property type="match status" value="1"/>
</dbReference>
<dbReference type="CDD" id="cd00448">
    <property type="entry name" value="YjgF_YER057c_UK114_family"/>
    <property type="match status" value="3"/>
</dbReference>
<dbReference type="Proteomes" id="UP000280296">
    <property type="component" value="Unassembled WGS sequence"/>
</dbReference>
<dbReference type="PANTHER" id="PTHR11803">
    <property type="entry name" value="2-IMINOBUTANOATE/2-IMINOPROPANOATE DEAMINASE RIDA"/>
    <property type="match status" value="1"/>
</dbReference>
<keyword evidence="3" id="KW-1185">Reference proteome</keyword>
<dbReference type="EMBL" id="RYZH01000012">
    <property type="protein sequence ID" value="RUL88308.1"/>
    <property type="molecule type" value="Genomic_DNA"/>
</dbReference>
<evidence type="ECO:0000313" key="3">
    <source>
        <dbReference type="Proteomes" id="UP000280296"/>
    </source>
</evidence>
<organism evidence="2 3">
    <name type="scientific">Tautonia sociabilis</name>
    <dbReference type="NCBI Taxonomy" id="2080755"/>
    <lineage>
        <taxon>Bacteria</taxon>
        <taxon>Pseudomonadati</taxon>
        <taxon>Planctomycetota</taxon>
        <taxon>Planctomycetia</taxon>
        <taxon>Isosphaerales</taxon>
        <taxon>Isosphaeraceae</taxon>
        <taxon>Tautonia</taxon>
    </lineage>
</organism>
<evidence type="ECO:0000256" key="1">
    <source>
        <dbReference type="ARBA" id="ARBA00010552"/>
    </source>
</evidence>
<dbReference type="Gene3D" id="3.30.1330.40">
    <property type="entry name" value="RutC-like"/>
    <property type="match status" value="3"/>
</dbReference>
<dbReference type="GO" id="GO:0005829">
    <property type="term" value="C:cytosol"/>
    <property type="evidence" value="ECO:0007669"/>
    <property type="project" value="TreeGrafter"/>
</dbReference>
<dbReference type="OrthoDB" id="9803101at2"/>
<dbReference type="Pfam" id="PF01042">
    <property type="entry name" value="Ribonuc_L-PSP"/>
    <property type="match status" value="3"/>
</dbReference>
<evidence type="ECO:0000313" key="2">
    <source>
        <dbReference type="EMBL" id="RUL88308.1"/>
    </source>
</evidence>
<dbReference type="SUPFAM" id="SSF55298">
    <property type="entry name" value="YjgF-like"/>
    <property type="match status" value="3"/>
</dbReference>
<dbReference type="GO" id="GO:0019239">
    <property type="term" value="F:deaminase activity"/>
    <property type="evidence" value="ECO:0007669"/>
    <property type="project" value="TreeGrafter"/>
</dbReference>
<dbReference type="AlphaFoldDB" id="A0A432MML4"/>
<dbReference type="InterPro" id="IPR006175">
    <property type="entry name" value="YjgF/YER057c/UK114"/>
</dbReference>
<name>A0A432MML4_9BACT</name>
<reference evidence="2 3" key="1">
    <citation type="submission" date="2018-12" db="EMBL/GenBank/DDBJ databases">
        <authorList>
            <person name="Toschakov S.V."/>
        </authorList>
    </citation>
    <scope>NUCLEOTIDE SEQUENCE [LARGE SCALE GENOMIC DNA]</scope>
    <source>
        <strain evidence="2 3">GM2012</strain>
    </source>
</reference>
<reference evidence="2 3" key="2">
    <citation type="submission" date="2019-01" db="EMBL/GenBank/DDBJ databases">
        <title>Tautonia sociabilis, a novel thermotolerant planctomycete of Isosphaeraceae family, isolated from a 4000 m deep subterranean habitat.</title>
        <authorList>
            <person name="Kovaleva O.L."/>
            <person name="Elcheninov A.G."/>
            <person name="Van Heerden E."/>
            <person name="Toshchakov S.V."/>
            <person name="Novikov A."/>
            <person name="Bonch-Osmolovskaya E.A."/>
            <person name="Kublanov I.V."/>
        </authorList>
    </citation>
    <scope>NUCLEOTIDE SEQUENCE [LARGE SCALE GENOMIC DNA]</scope>
    <source>
        <strain evidence="2 3">GM2012</strain>
    </source>
</reference>
<comment type="similarity">
    <text evidence="1">Belongs to the RutC family.</text>
</comment>
<accession>A0A432MML4</accession>
<dbReference type="InterPro" id="IPR035959">
    <property type="entry name" value="RutC-like_sf"/>
</dbReference>
<comment type="caution">
    <text evidence="2">The sequence shown here is derived from an EMBL/GenBank/DDBJ whole genome shotgun (WGS) entry which is preliminary data.</text>
</comment>
<protein>
    <submittedName>
        <fullName evidence="2">RidA family protein</fullName>
    </submittedName>
</protein>
<sequence>MERSGIIVLPVIAIAIALGSGDPAAAQPPEKRFLTRDGARPTGLFAPGIMVGKTVYVAGKGDYRPNEDFPEKVANCLNEVRGTLQQAGLDLGDVVKSFVYLEDPEMYDEFNTEYAKFFPEDPPARTTLGVAQVPGESRLEITCIAYSDPSERRRIGDPPGGFPFSPGILAGDTLYISGKGDQLPGGGHPEGFEEQVRQAMRNVEATLRQAGLGFEHVVMSHVFLDDPANVAAASAVYGEFFDDGNEPACATVAVDWIPGGSHVEITCIATTDLDGRAVVRVVEAEEGLDGAVVASPAVWAGDTLYLSGLSGIGPDPGEDLGDQVHRMARRHSSILREAGLGLENIVSGCVYLQDMEDYQPMNAIYREYFSRGPGVRTCLMPNSGSGEIGGRVVASFIAARTR</sequence>
<dbReference type="RefSeq" id="WP_126724822.1">
    <property type="nucleotide sequence ID" value="NZ_RYZH01000012.1"/>
</dbReference>
<gene>
    <name evidence="2" type="ORF">TsocGM_08215</name>
</gene>
<proteinExistence type="inferred from homology"/>